<sequence>MISCVPPFLEPAVPAAEDDGGVGVQQAQQEQKGTLDAVGSPQPEESGGDQGMSDTGVGVGGGKHGHPQGAQGLSARPKGCEAQARRIALQDSADSDGMAQASGERHDIMLVHQGRDLGKERHIVSPQEIKTSWRLMDSHSFRVLEGHYGRNFVILNCNKKKTWEILLCDPDVKRKAPF</sequence>
<evidence type="ECO:0000256" key="1">
    <source>
        <dbReference type="SAM" id="MobiDB-lite"/>
    </source>
</evidence>
<organism evidence="2 3">
    <name type="scientific">Fukomys damarensis</name>
    <name type="common">Damaraland mole rat</name>
    <name type="synonym">Cryptomys damarensis</name>
    <dbReference type="NCBI Taxonomy" id="885580"/>
    <lineage>
        <taxon>Eukaryota</taxon>
        <taxon>Metazoa</taxon>
        <taxon>Chordata</taxon>
        <taxon>Craniata</taxon>
        <taxon>Vertebrata</taxon>
        <taxon>Euteleostomi</taxon>
        <taxon>Mammalia</taxon>
        <taxon>Eutheria</taxon>
        <taxon>Euarchontoglires</taxon>
        <taxon>Glires</taxon>
        <taxon>Rodentia</taxon>
        <taxon>Hystricomorpha</taxon>
        <taxon>Bathyergidae</taxon>
        <taxon>Fukomys</taxon>
    </lineage>
</organism>
<proteinExistence type="predicted"/>
<dbReference type="EMBL" id="KN122849">
    <property type="protein sequence ID" value="KFO27886.1"/>
    <property type="molecule type" value="Genomic_DNA"/>
</dbReference>
<dbReference type="Proteomes" id="UP000028990">
    <property type="component" value="Unassembled WGS sequence"/>
</dbReference>
<gene>
    <name evidence="2" type="ORF">H920_10772</name>
</gene>
<feature type="region of interest" description="Disordered" evidence="1">
    <location>
        <begin position="1"/>
        <end position="84"/>
    </location>
</feature>
<protein>
    <submittedName>
        <fullName evidence="2">Uncharacterized protein</fullName>
    </submittedName>
</protein>
<evidence type="ECO:0000313" key="2">
    <source>
        <dbReference type="EMBL" id="KFO27886.1"/>
    </source>
</evidence>
<accession>A0A091DYI8</accession>
<reference evidence="2 3" key="1">
    <citation type="submission" date="2013-11" db="EMBL/GenBank/DDBJ databases">
        <title>The Damaraland mole rat (Fukomys damarensis) genome and evolution of African mole rats.</title>
        <authorList>
            <person name="Gladyshev V.N."/>
            <person name="Fang X."/>
        </authorList>
    </citation>
    <scope>NUCLEOTIDE SEQUENCE [LARGE SCALE GENOMIC DNA]</scope>
    <source>
        <tissue evidence="2">Liver</tissue>
    </source>
</reference>
<dbReference type="AlphaFoldDB" id="A0A091DYI8"/>
<keyword evidence="3" id="KW-1185">Reference proteome</keyword>
<evidence type="ECO:0000313" key="3">
    <source>
        <dbReference type="Proteomes" id="UP000028990"/>
    </source>
</evidence>
<name>A0A091DYI8_FUKDA</name>